<dbReference type="InterPro" id="IPR004839">
    <property type="entry name" value="Aminotransferase_I/II_large"/>
</dbReference>
<dbReference type="InterPro" id="IPR015421">
    <property type="entry name" value="PyrdxlP-dep_Trfase_major"/>
</dbReference>
<dbReference type="OrthoDB" id="199743at2"/>
<accession>A0A1H0FNA7</accession>
<name>A0A1H0FNA7_9ACTN</name>
<dbReference type="GO" id="GO:0008483">
    <property type="term" value="F:transaminase activity"/>
    <property type="evidence" value="ECO:0007669"/>
    <property type="project" value="UniProtKB-KW"/>
</dbReference>
<evidence type="ECO:0000256" key="1">
    <source>
        <dbReference type="ARBA" id="ARBA00001933"/>
    </source>
</evidence>
<gene>
    <name evidence="6" type="ORF">SAMN05216259_106360</name>
</gene>
<feature type="domain" description="Aminotransferase class I/classII large" evidence="5">
    <location>
        <begin position="116"/>
        <end position="447"/>
    </location>
</feature>
<dbReference type="Gene3D" id="3.90.1150.10">
    <property type="entry name" value="Aspartate Aminotransferase, domain 1"/>
    <property type="match status" value="1"/>
</dbReference>
<comment type="cofactor">
    <cofactor evidence="1">
        <name>pyridoxal 5'-phosphate</name>
        <dbReference type="ChEBI" id="CHEBI:597326"/>
    </cofactor>
</comment>
<proteinExistence type="predicted"/>
<dbReference type="CDD" id="cd00609">
    <property type="entry name" value="AAT_like"/>
    <property type="match status" value="1"/>
</dbReference>
<dbReference type="PANTHER" id="PTHR42790:SF19">
    <property type="entry name" value="KYNURENINE_ALPHA-AMINOADIPATE AMINOTRANSFERASE, MITOCHONDRIAL"/>
    <property type="match status" value="1"/>
</dbReference>
<evidence type="ECO:0000256" key="3">
    <source>
        <dbReference type="ARBA" id="ARBA00022679"/>
    </source>
</evidence>
<dbReference type="Proteomes" id="UP000199341">
    <property type="component" value="Unassembled WGS sequence"/>
</dbReference>
<dbReference type="InterPro" id="IPR015424">
    <property type="entry name" value="PyrdxlP-dep_Trfase"/>
</dbReference>
<protein>
    <submittedName>
        <fullName evidence="6">Hydroxyphenylglycine aminotransferase</fullName>
    </submittedName>
</protein>
<dbReference type="GO" id="GO:1901605">
    <property type="term" value="P:alpha-amino acid metabolic process"/>
    <property type="evidence" value="ECO:0007669"/>
    <property type="project" value="TreeGrafter"/>
</dbReference>
<evidence type="ECO:0000313" key="7">
    <source>
        <dbReference type="Proteomes" id="UP000199341"/>
    </source>
</evidence>
<dbReference type="STRING" id="310781.SAMN05216259_106360"/>
<dbReference type="SUPFAM" id="SSF53383">
    <property type="entry name" value="PLP-dependent transferases"/>
    <property type="match status" value="1"/>
</dbReference>
<dbReference type="AlphaFoldDB" id="A0A1H0FNA7"/>
<organism evidence="6 7">
    <name type="scientific">Actinacidiphila guanduensis</name>
    <dbReference type="NCBI Taxonomy" id="310781"/>
    <lineage>
        <taxon>Bacteria</taxon>
        <taxon>Bacillati</taxon>
        <taxon>Actinomycetota</taxon>
        <taxon>Actinomycetes</taxon>
        <taxon>Kitasatosporales</taxon>
        <taxon>Streptomycetaceae</taxon>
        <taxon>Actinacidiphila</taxon>
    </lineage>
</organism>
<keyword evidence="3 6" id="KW-0808">Transferase</keyword>
<keyword evidence="2 6" id="KW-0032">Aminotransferase</keyword>
<evidence type="ECO:0000259" key="5">
    <source>
        <dbReference type="Pfam" id="PF00155"/>
    </source>
</evidence>
<dbReference type="GO" id="GO:0030170">
    <property type="term" value="F:pyridoxal phosphate binding"/>
    <property type="evidence" value="ECO:0007669"/>
    <property type="project" value="InterPro"/>
</dbReference>
<dbReference type="Gene3D" id="3.40.640.10">
    <property type="entry name" value="Type I PLP-dependent aspartate aminotransferase-like (Major domain)"/>
    <property type="match status" value="1"/>
</dbReference>
<dbReference type="Pfam" id="PF00155">
    <property type="entry name" value="Aminotran_1_2"/>
    <property type="match status" value="1"/>
</dbReference>
<sequence>MTTATTTATTPARTTDVTGFPATGSPVVLDRAELHAAVGDPVLTSMNFLNEVMGRFPGAISFAPGAPHDSFLADVDAGRHIATYLDHLRRTAGLPEGEPERRLYRYGAAAGQINALVARQLRLDEGIMAAPEAVVVTVGCQEAMFITLRALHAGPDDVLIVPEPCYVGVMGAAKLLGITVRTVDQSEGTLDLDRLAALCAEIRAGGGRPRSFYLVPDFANPSGARMDLPARKALLALAEEQDLLLLEDNPYGFTAAPGSELPTLKLLDRSARVVYLGTYAKVCMPGARVGFVVADQQVRDADGGTRLLADELTAIKSMVTVNTSPISQAVIGGILVENGGSLREPAARKAAFYQHNLAVLRRALERHFPRSLRRRAGIDWHAPDGGFFLMMDVPFDADEDLLEVSAREFGVLWTPMRHFFAGPGGTHRLRLSSSYLDPTQIEEGTTRLAAFIQSRL</sequence>
<dbReference type="InterPro" id="IPR050859">
    <property type="entry name" value="Class-I_PLP-dep_aminotransf"/>
</dbReference>
<evidence type="ECO:0000256" key="4">
    <source>
        <dbReference type="ARBA" id="ARBA00022898"/>
    </source>
</evidence>
<evidence type="ECO:0000256" key="2">
    <source>
        <dbReference type="ARBA" id="ARBA00022576"/>
    </source>
</evidence>
<dbReference type="PANTHER" id="PTHR42790">
    <property type="entry name" value="AMINOTRANSFERASE"/>
    <property type="match status" value="1"/>
</dbReference>
<reference evidence="6 7" key="1">
    <citation type="submission" date="2016-10" db="EMBL/GenBank/DDBJ databases">
        <authorList>
            <person name="de Groot N.N."/>
        </authorList>
    </citation>
    <scope>NUCLEOTIDE SEQUENCE [LARGE SCALE GENOMIC DNA]</scope>
    <source>
        <strain evidence="6 7">CGMCC 4.2022</strain>
    </source>
</reference>
<keyword evidence="4" id="KW-0663">Pyridoxal phosphate</keyword>
<keyword evidence="7" id="KW-1185">Reference proteome</keyword>
<dbReference type="InterPro" id="IPR015422">
    <property type="entry name" value="PyrdxlP-dep_Trfase_small"/>
</dbReference>
<dbReference type="RefSeq" id="WP_093785118.1">
    <property type="nucleotide sequence ID" value="NZ_FNIE01000006.1"/>
</dbReference>
<evidence type="ECO:0000313" key="6">
    <source>
        <dbReference type="EMBL" id="SDN96001.1"/>
    </source>
</evidence>
<dbReference type="EMBL" id="FNIE01000006">
    <property type="protein sequence ID" value="SDN96001.1"/>
    <property type="molecule type" value="Genomic_DNA"/>
</dbReference>